<comment type="similarity">
    <text evidence="6">Belongs to the BamD family.</text>
</comment>
<evidence type="ECO:0000313" key="10">
    <source>
        <dbReference type="Proteomes" id="UP000028945"/>
    </source>
</evidence>
<dbReference type="EMBL" id="CP009238">
    <property type="protein sequence ID" value="AIL32224.1"/>
    <property type="molecule type" value="Genomic_DNA"/>
</dbReference>
<evidence type="ECO:0000256" key="4">
    <source>
        <dbReference type="ARBA" id="ARBA00023237"/>
    </source>
</evidence>
<keyword evidence="5 6" id="KW-0449">Lipoprotein</keyword>
<dbReference type="GO" id="GO:0043165">
    <property type="term" value="P:Gram-negative-bacterium-type cell outer membrane assembly"/>
    <property type="evidence" value="ECO:0007669"/>
    <property type="project" value="UniProtKB-UniRule"/>
</dbReference>
<comment type="subcellular location">
    <subcellularLocation>
        <location evidence="6">Cell outer membrane</location>
        <topology evidence="6">Lipid-anchor</topology>
    </subcellularLocation>
</comment>
<reference evidence="9 10" key="1">
    <citation type="journal article" date="2014" name="BMC Genomics">
        <title>A genomic perspective on a new bacterial genus and species from the Alcaligenaceae family, Basilea psittacipulmonis.</title>
        <authorList>
            <person name="Whiteson K.L."/>
            <person name="Hernandez D."/>
            <person name="Lazarevic V."/>
            <person name="Gaia N."/>
            <person name="Farinelli L."/>
            <person name="Francois P."/>
            <person name="Pilo P."/>
            <person name="Frey J."/>
            <person name="Schrenzel J."/>
        </authorList>
    </citation>
    <scope>NUCLEOTIDE SEQUENCE [LARGE SCALE GENOMIC DNA]</scope>
    <source>
        <strain evidence="9 10">DSM 24701</strain>
    </source>
</reference>
<dbReference type="GO" id="GO:0051205">
    <property type="term" value="P:protein insertion into membrane"/>
    <property type="evidence" value="ECO:0007669"/>
    <property type="project" value="UniProtKB-UniRule"/>
</dbReference>
<dbReference type="PANTHER" id="PTHR37423:SF1">
    <property type="entry name" value="OUTER MEMBRANE PROTEIN ASSEMBLY FACTOR BAMD"/>
    <property type="match status" value="1"/>
</dbReference>
<comment type="subunit">
    <text evidence="6">Part of the Bam complex.</text>
</comment>
<dbReference type="KEGG" id="bpsi:IX83_01865"/>
<dbReference type="PROSITE" id="PS51257">
    <property type="entry name" value="PROKAR_LIPOPROTEIN"/>
    <property type="match status" value="1"/>
</dbReference>
<evidence type="ECO:0000256" key="1">
    <source>
        <dbReference type="ARBA" id="ARBA00022729"/>
    </source>
</evidence>
<evidence type="ECO:0000259" key="8">
    <source>
        <dbReference type="Pfam" id="PF13525"/>
    </source>
</evidence>
<dbReference type="CDD" id="cd15830">
    <property type="entry name" value="BamD"/>
    <property type="match status" value="1"/>
</dbReference>
<dbReference type="GO" id="GO:1990063">
    <property type="term" value="C:Bam protein complex"/>
    <property type="evidence" value="ECO:0007669"/>
    <property type="project" value="TreeGrafter"/>
</dbReference>
<keyword evidence="1 6" id="KW-0732">Signal</keyword>
<evidence type="ECO:0000256" key="6">
    <source>
        <dbReference type="HAMAP-Rule" id="MF_00922"/>
    </source>
</evidence>
<dbReference type="Pfam" id="PF13525">
    <property type="entry name" value="YfiO"/>
    <property type="match status" value="1"/>
</dbReference>
<evidence type="ECO:0000313" key="9">
    <source>
        <dbReference type="EMBL" id="AIL32224.1"/>
    </source>
</evidence>
<dbReference type="Gene3D" id="1.25.40.10">
    <property type="entry name" value="Tetratricopeptide repeat domain"/>
    <property type="match status" value="1"/>
</dbReference>
<dbReference type="AlphaFoldDB" id="A0A077DC82"/>
<dbReference type="InterPro" id="IPR039565">
    <property type="entry name" value="BamD-like"/>
</dbReference>
<dbReference type="PANTHER" id="PTHR37423">
    <property type="entry name" value="SOLUBLE LYTIC MUREIN TRANSGLYCOSYLASE-RELATED"/>
    <property type="match status" value="1"/>
</dbReference>
<keyword evidence="10" id="KW-1185">Reference proteome</keyword>
<gene>
    <name evidence="6" type="primary">bamD</name>
    <name evidence="9" type="ORF">IX83_01865</name>
</gene>
<dbReference type="eggNOG" id="COG4105">
    <property type="taxonomic scope" value="Bacteria"/>
</dbReference>
<keyword evidence="2 6" id="KW-0472">Membrane</keyword>
<feature type="signal peptide" evidence="7">
    <location>
        <begin position="1"/>
        <end position="19"/>
    </location>
</feature>
<feature type="domain" description="Outer membrane lipoprotein BamD-like" evidence="8">
    <location>
        <begin position="34"/>
        <end position="238"/>
    </location>
</feature>
<dbReference type="Proteomes" id="UP000028945">
    <property type="component" value="Chromosome"/>
</dbReference>
<proteinExistence type="inferred from homology"/>
<feature type="chain" id="PRO_5008981544" description="Outer membrane protein assembly factor BamD" evidence="7">
    <location>
        <begin position="20"/>
        <end position="273"/>
    </location>
</feature>
<dbReference type="RefSeq" id="WP_038498505.1">
    <property type="nucleotide sequence ID" value="NZ_AFWK01000088.1"/>
</dbReference>
<evidence type="ECO:0000256" key="5">
    <source>
        <dbReference type="ARBA" id="ARBA00023288"/>
    </source>
</evidence>
<dbReference type="HOGENOM" id="CLU_065982_0_1_4"/>
<keyword evidence="3 6" id="KW-0564">Palmitate</keyword>
<comment type="function">
    <text evidence="6">Part of the outer membrane protein assembly complex, which is involved in assembly and insertion of beta-barrel proteins into the outer membrane.</text>
</comment>
<sequence>MTKNFSKLLLIMGCGLVLAACSTTDKTQALLNVPAEQLYQDAQEALRNKEWGTARTNLKAIQNFYPYSNYAQQALIDQAYINWKDDEVKQALVDIDNFLTLYPSNPNADYMLYLKGLITFTSAGNFLTSWVGQDPSERDPKGLRESYIAFNTLVTQFPNSKYAPDSHTRMKWLVQTLADHDAGVAEYYYKKNDYVAAINRAQDVLKNYSGVRASEKALYILILSYRKLGLKEMEENAQAVFNQNFPNSVFPQQGLDKQRSFWDYFKPSSWFNN</sequence>
<dbReference type="InterPro" id="IPR011990">
    <property type="entry name" value="TPR-like_helical_dom_sf"/>
</dbReference>
<dbReference type="InterPro" id="IPR017689">
    <property type="entry name" value="BamD"/>
</dbReference>
<keyword evidence="4 6" id="KW-0998">Cell outer membrane</keyword>
<evidence type="ECO:0000256" key="7">
    <source>
        <dbReference type="SAM" id="SignalP"/>
    </source>
</evidence>
<accession>A0A077DC82</accession>
<dbReference type="OrthoDB" id="9779191at2"/>
<name>A0A077DC82_9BURK</name>
<evidence type="ECO:0000256" key="3">
    <source>
        <dbReference type="ARBA" id="ARBA00023139"/>
    </source>
</evidence>
<dbReference type="NCBIfam" id="TIGR03302">
    <property type="entry name" value="OM_YfiO"/>
    <property type="match status" value="1"/>
</dbReference>
<evidence type="ECO:0000256" key="2">
    <source>
        <dbReference type="ARBA" id="ARBA00023136"/>
    </source>
</evidence>
<organism evidence="9 10">
    <name type="scientific">Basilea psittacipulmonis DSM 24701</name>
    <dbReference type="NCBI Taxonomy" id="1072685"/>
    <lineage>
        <taxon>Bacteria</taxon>
        <taxon>Pseudomonadati</taxon>
        <taxon>Pseudomonadota</taxon>
        <taxon>Betaproteobacteria</taxon>
        <taxon>Burkholderiales</taxon>
        <taxon>Alcaligenaceae</taxon>
        <taxon>Basilea</taxon>
    </lineage>
</organism>
<protein>
    <recommendedName>
        <fullName evidence="6">Outer membrane protein assembly factor BamD</fullName>
    </recommendedName>
</protein>
<dbReference type="STRING" id="1072685.IX83_01865"/>
<dbReference type="HAMAP" id="MF_00922">
    <property type="entry name" value="OM_assembly_BamD"/>
    <property type="match status" value="1"/>
</dbReference>